<evidence type="ECO:0000313" key="3">
    <source>
        <dbReference type="EMBL" id="KAJ7749635.1"/>
    </source>
</evidence>
<name>A0AAD7ISP1_9AGAR</name>
<evidence type="ECO:0000256" key="2">
    <source>
        <dbReference type="SAM" id="Phobius"/>
    </source>
</evidence>
<feature type="region of interest" description="Disordered" evidence="1">
    <location>
        <begin position="90"/>
        <end position="142"/>
    </location>
</feature>
<dbReference type="EMBL" id="JARKIB010000068">
    <property type="protein sequence ID" value="KAJ7749635.1"/>
    <property type="molecule type" value="Genomic_DNA"/>
</dbReference>
<accession>A0AAD7ISP1</accession>
<dbReference type="AlphaFoldDB" id="A0AAD7ISP1"/>
<protein>
    <submittedName>
        <fullName evidence="3">Uncharacterized protein</fullName>
    </submittedName>
</protein>
<keyword evidence="2" id="KW-0472">Membrane</keyword>
<keyword evidence="2" id="KW-0812">Transmembrane</keyword>
<comment type="caution">
    <text evidence="3">The sequence shown here is derived from an EMBL/GenBank/DDBJ whole genome shotgun (WGS) entry which is preliminary data.</text>
</comment>
<evidence type="ECO:0000313" key="4">
    <source>
        <dbReference type="Proteomes" id="UP001215598"/>
    </source>
</evidence>
<evidence type="ECO:0000256" key="1">
    <source>
        <dbReference type="SAM" id="MobiDB-lite"/>
    </source>
</evidence>
<dbReference type="Proteomes" id="UP001215598">
    <property type="component" value="Unassembled WGS sequence"/>
</dbReference>
<proteinExistence type="predicted"/>
<gene>
    <name evidence="3" type="ORF">B0H16DRAFT_1461044</name>
</gene>
<feature type="transmembrane region" description="Helical" evidence="2">
    <location>
        <begin position="32"/>
        <end position="55"/>
    </location>
</feature>
<keyword evidence="4" id="KW-1185">Reference proteome</keyword>
<sequence>MVCQNYGSSGKRRKGSIFRIDVRSLVKRKRGAIGFFPALSGAWTAEIFQSALIYIRNSLKQNEKRKKMSWVETQLLLVSIPHAVEIGGVSSSASSLGLGRPETPEARRRRVGDISHTGATPSYLAAEEGGASSTKARGVLPR</sequence>
<keyword evidence="2" id="KW-1133">Transmembrane helix</keyword>
<organism evidence="3 4">
    <name type="scientific">Mycena metata</name>
    <dbReference type="NCBI Taxonomy" id="1033252"/>
    <lineage>
        <taxon>Eukaryota</taxon>
        <taxon>Fungi</taxon>
        <taxon>Dikarya</taxon>
        <taxon>Basidiomycota</taxon>
        <taxon>Agaricomycotina</taxon>
        <taxon>Agaricomycetes</taxon>
        <taxon>Agaricomycetidae</taxon>
        <taxon>Agaricales</taxon>
        <taxon>Marasmiineae</taxon>
        <taxon>Mycenaceae</taxon>
        <taxon>Mycena</taxon>
    </lineage>
</organism>
<reference evidence="3" key="1">
    <citation type="submission" date="2023-03" db="EMBL/GenBank/DDBJ databases">
        <title>Massive genome expansion in bonnet fungi (Mycena s.s.) driven by repeated elements and novel gene families across ecological guilds.</title>
        <authorList>
            <consortium name="Lawrence Berkeley National Laboratory"/>
            <person name="Harder C.B."/>
            <person name="Miyauchi S."/>
            <person name="Viragh M."/>
            <person name="Kuo A."/>
            <person name="Thoen E."/>
            <person name="Andreopoulos B."/>
            <person name="Lu D."/>
            <person name="Skrede I."/>
            <person name="Drula E."/>
            <person name="Henrissat B."/>
            <person name="Morin E."/>
            <person name="Kohler A."/>
            <person name="Barry K."/>
            <person name="LaButti K."/>
            <person name="Morin E."/>
            <person name="Salamov A."/>
            <person name="Lipzen A."/>
            <person name="Mereny Z."/>
            <person name="Hegedus B."/>
            <person name="Baldrian P."/>
            <person name="Stursova M."/>
            <person name="Weitz H."/>
            <person name="Taylor A."/>
            <person name="Grigoriev I.V."/>
            <person name="Nagy L.G."/>
            <person name="Martin F."/>
            <person name="Kauserud H."/>
        </authorList>
    </citation>
    <scope>NUCLEOTIDE SEQUENCE</scope>
    <source>
        <strain evidence="3">CBHHK182m</strain>
    </source>
</reference>
<feature type="compositionally biased region" description="Low complexity" evidence="1">
    <location>
        <begin position="90"/>
        <end position="99"/>
    </location>
</feature>